<dbReference type="AlphaFoldDB" id="A0A369THT5"/>
<reference evidence="1 2" key="1">
    <citation type="submission" date="2018-07" db="EMBL/GenBank/DDBJ databases">
        <title>Thalassococcus profundi sp. nov., a marine bacterium isolated from deep seawater of Okinawa Trough.</title>
        <authorList>
            <person name="Yu M."/>
        </authorList>
    </citation>
    <scope>NUCLEOTIDE SEQUENCE [LARGE SCALE GENOMIC DNA]</scope>
    <source>
        <strain evidence="1 2">WRAS1</strain>
    </source>
</reference>
<dbReference type="RefSeq" id="WP_114512304.1">
    <property type="nucleotide sequence ID" value="NZ_QPMK01000017.1"/>
</dbReference>
<dbReference type="OrthoDB" id="7874372at2"/>
<sequence length="92" mass="9680">MSARAIFDSLQTLSAAAPEDAARAGFLEWAFGLPEDSVPRAEACAALRRIGGLNAHSAAARAFVGLLEEAALWPAARPARRGGRAGRKRSLH</sequence>
<keyword evidence="2" id="KW-1185">Reference proteome</keyword>
<evidence type="ECO:0000313" key="2">
    <source>
        <dbReference type="Proteomes" id="UP000253977"/>
    </source>
</evidence>
<protein>
    <submittedName>
        <fullName evidence="1">Uncharacterized protein</fullName>
    </submittedName>
</protein>
<name>A0A369THT5_9RHOB</name>
<evidence type="ECO:0000313" key="1">
    <source>
        <dbReference type="EMBL" id="RDD64790.1"/>
    </source>
</evidence>
<comment type="caution">
    <text evidence="1">The sequence shown here is derived from an EMBL/GenBank/DDBJ whole genome shotgun (WGS) entry which is preliminary data.</text>
</comment>
<gene>
    <name evidence="1" type="ORF">DU478_17710</name>
</gene>
<dbReference type="Proteomes" id="UP000253977">
    <property type="component" value="Unassembled WGS sequence"/>
</dbReference>
<proteinExistence type="predicted"/>
<dbReference type="EMBL" id="QPMK01000017">
    <property type="protein sequence ID" value="RDD64790.1"/>
    <property type="molecule type" value="Genomic_DNA"/>
</dbReference>
<accession>A0A369THT5</accession>
<organism evidence="1 2">
    <name type="scientific">Thalassococcus profundi</name>
    <dbReference type="NCBI Taxonomy" id="2282382"/>
    <lineage>
        <taxon>Bacteria</taxon>
        <taxon>Pseudomonadati</taxon>
        <taxon>Pseudomonadota</taxon>
        <taxon>Alphaproteobacteria</taxon>
        <taxon>Rhodobacterales</taxon>
        <taxon>Roseobacteraceae</taxon>
        <taxon>Thalassococcus</taxon>
    </lineage>
</organism>